<protein>
    <submittedName>
        <fullName evidence="2">N-acetyltransferase</fullName>
    </submittedName>
</protein>
<dbReference type="Gene3D" id="3.40.630.30">
    <property type="match status" value="1"/>
</dbReference>
<evidence type="ECO:0000259" key="1">
    <source>
        <dbReference type="Pfam" id="PF13302"/>
    </source>
</evidence>
<sequence length="204" mass="23599">MGRISTHMNAPYPPHPVTLIGKYVELHPLRKEHTPFLEEAVTDGKLWELWFTSVPTPANMGKWIEKANDEEREGLSLPFVVKRKSDGKFVGSTRFMNIEKDVRRLEIGHTWYSKSAQKTEVNTECKLLMLDHAFENLKCIAVELRTHIFNVESRKAIQKLGAKEDGILRNHRIMPNGTIRDTVVYSIIETEWPTVKTNLQYRLS</sequence>
<organism evidence="2 3">
    <name type="scientific">Leptospira kobayashii</name>
    <dbReference type="NCBI Taxonomy" id="1917830"/>
    <lineage>
        <taxon>Bacteria</taxon>
        <taxon>Pseudomonadati</taxon>
        <taxon>Spirochaetota</taxon>
        <taxon>Spirochaetia</taxon>
        <taxon>Leptospirales</taxon>
        <taxon>Leptospiraceae</taxon>
        <taxon>Leptospira</taxon>
    </lineage>
</organism>
<dbReference type="Proteomes" id="UP000245263">
    <property type="component" value="Chromosome 1"/>
</dbReference>
<accession>A0ABN6KAC4</accession>
<proteinExistence type="predicted"/>
<dbReference type="SUPFAM" id="SSF55729">
    <property type="entry name" value="Acyl-CoA N-acyltransferases (Nat)"/>
    <property type="match status" value="1"/>
</dbReference>
<dbReference type="Pfam" id="PF13302">
    <property type="entry name" value="Acetyltransf_3"/>
    <property type="match status" value="1"/>
</dbReference>
<evidence type="ECO:0000313" key="2">
    <source>
        <dbReference type="EMBL" id="BDA77783.1"/>
    </source>
</evidence>
<dbReference type="EMBL" id="AP025028">
    <property type="protein sequence ID" value="BDA77783.1"/>
    <property type="molecule type" value="Genomic_DNA"/>
</dbReference>
<keyword evidence="3" id="KW-1185">Reference proteome</keyword>
<reference evidence="2 3" key="1">
    <citation type="submission" date="2021-08" db="EMBL/GenBank/DDBJ databases">
        <title>Complete genome sequence of Leptospira kobayashii strain E30.</title>
        <authorList>
            <person name="Nakao R."/>
            <person name="Nakamura S."/>
            <person name="Masuzawa T."/>
            <person name="Koizumi N."/>
        </authorList>
    </citation>
    <scope>NUCLEOTIDE SEQUENCE [LARGE SCALE GENOMIC DNA]</scope>
    <source>
        <strain evidence="2 3">E30</strain>
    </source>
</reference>
<dbReference type="PANTHER" id="PTHR43610:SF1">
    <property type="entry name" value="N-ACETYLTRANSFERASE DOMAIN-CONTAINING PROTEIN"/>
    <property type="match status" value="1"/>
</dbReference>
<dbReference type="PANTHER" id="PTHR43610">
    <property type="entry name" value="BLL6696 PROTEIN"/>
    <property type="match status" value="1"/>
</dbReference>
<name>A0ABN6KAC4_9LEPT</name>
<dbReference type="InterPro" id="IPR016181">
    <property type="entry name" value="Acyl_CoA_acyltransferase"/>
</dbReference>
<evidence type="ECO:0000313" key="3">
    <source>
        <dbReference type="Proteomes" id="UP000245263"/>
    </source>
</evidence>
<dbReference type="InterPro" id="IPR000182">
    <property type="entry name" value="GNAT_dom"/>
</dbReference>
<feature type="domain" description="N-acetyltransferase" evidence="1">
    <location>
        <begin position="25"/>
        <end position="163"/>
    </location>
</feature>
<gene>
    <name evidence="2" type="ORF">LPTSP3_g07130</name>
</gene>